<comment type="caution">
    <text evidence="1">The sequence shown here is derived from an EMBL/GenBank/DDBJ whole genome shotgun (WGS) entry which is preliminary data.</text>
</comment>
<protein>
    <submittedName>
        <fullName evidence="1">Uncharacterized protein</fullName>
    </submittedName>
</protein>
<evidence type="ECO:0000313" key="2">
    <source>
        <dbReference type="Proteomes" id="UP001229421"/>
    </source>
</evidence>
<keyword evidence="2" id="KW-1185">Reference proteome</keyword>
<dbReference type="AlphaFoldDB" id="A0AAD8P6D0"/>
<organism evidence="1 2">
    <name type="scientific">Tagetes erecta</name>
    <name type="common">African marigold</name>
    <dbReference type="NCBI Taxonomy" id="13708"/>
    <lineage>
        <taxon>Eukaryota</taxon>
        <taxon>Viridiplantae</taxon>
        <taxon>Streptophyta</taxon>
        <taxon>Embryophyta</taxon>
        <taxon>Tracheophyta</taxon>
        <taxon>Spermatophyta</taxon>
        <taxon>Magnoliopsida</taxon>
        <taxon>eudicotyledons</taxon>
        <taxon>Gunneridae</taxon>
        <taxon>Pentapetalae</taxon>
        <taxon>asterids</taxon>
        <taxon>campanulids</taxon>
        <taxon>Asterales</taxon>
        <taxon>Asteraceae</taxon>
        <taxon>Asteroideae</taxon>
        <taxon>Heliantheae alliance</taxon>
        <taxon>Tageteae</taxon>
        <taxon>Tagetes</taxon>
    </lineage>
</organism>
<gene>
    <name evidence="1" type="ORF">QVD17_10627</name>
</gene>
<reference evidence="1" key="1">
    <citation type="journal article" date="2023" name="bioRxiv">
        <title>Improved chromosome-level genome assembly for marigold (Tagetes erecta).</title>
        <authorList>
            <person name="Jiang F."/>
            <person name="Yuan L."/>
            <person name="Wang S."/>
            <person name="Wang H."/>
            <person name="Xu D."/>
            <person name="Wang A."/>
            <person name="Fan W."/>
        </authorList>
    </citation>
    <scope>NUCLEOTIDE SEQUENCE</scope>
    <source>
        <strain evidence="1">WSJ</strain>
        <tissue evidence="1">Leaf</tissue>
    </source>
</reference>
<accession>A0AAD8P6D0</accession>
<dbReference type="Proteomes" id="UP001229421">
    <property type="component" value="Unassembled WGS sequence"/>
</dbReference>
<dbReference type="EMBL" id="JAUHHV010000002">
    <property type="protein sequence ID" value="KAK1433712.1"/>
    <property type="molecule type" value="Genomic_DNA"/>
</dbReference>
<sequence length="75" mass="8414">MMGQNLKSSTSFDSLINDIDLIFSTHSLIIEPQSTINDKTKLAAFNPKIHQQSQSLHLLHTVGRILTVKDTQQSH</sequence>
<name>A0AAD8P6D0_TARER</name>
<proteinExistence type="predicted"/>
<evidence type="ECO:0000313" key="1">
    <source>
        <dbReference type="EMBL" id="KAK1433712.1"/>
    </source>
</evidence>